<keyword evidence="5 6" id="KW-0808">Transferase</keyword>
<dbReference type="PANTHER" id="PTHR32179">
    <property type="entry name" value="NICOTINATE-NUCLEOTIDE PYROPHOSPHORYLASE [CARBOXYLATING]"/>
    <property type="match status" value="1"/>
</dbReference>
<dbReference type="UniPathway" id="UPA00253">
    <property type="reaction ID" value="UER00331"/>
</dbReference>
<dbReference type="PIRSF" id="PIRSF006250">
    <property type="entry name" value="NadC_ModD"/>
    <property type="match status" value="1"/>
</dbReference>
<dbReference type="STRING" id="307507.A0A2V0PKH3"/>
<evidence type="ECO:0000256" key="4">
    <source>
        <dbReference type="ARBA" id="ARBA00022676"/>
    </source>
</evidence>
<feature type="binding site" evidence="7">
    <location>
        <position position="172"/>
    </location>
    <ligand>
        <name>substrate</name>
    </ligand>
</feature>
<evidence type="ECO:0000313" key="10">
    <source>
        <dbReference type="EMBL" id="GBG00217.1"/>
    </source>
</evidence>
<feature type="binding site" evidence="7">
    <location>
        <position position="162"/>
    </location>
    <ligand>
        <name>substrate</name>
    </ligand>
</feature>
<dbReference type="GO" id="GO:0009435">
    <property type="term" value="P:NAD+ biosynthetic process"/>
    <property type="evidence" value="ECO:0007669"/>
    <property type="project" value="UniProtKB-UniPathway"/>
</dbReference>
<dbReference type="SUPFAM" id="SSF54675">
    <property type="entry name" value="Nicotinate/Quinolinate PRTase N-terminal domain-like"/>
    <property type="match status" value="1"/>
</dbReference>
<dbReference type="Pfam" id="PF02749">
    <property type="entry name" value="QRPTase_N"/>
    <property type="match status" value="1"/>
</dbReference>
<dbReference type="InterPro" id="IPR013785">
    <property type="entry name" value="Aldolase_TIM"/>
</dbReference>
<evidence type="ECO:0000256" key="5">
    <source>
        <dbReference type="ARBA" id="ARBA00022679"/>
    </source>
</evidence>
<dbReference type="FunFam" id="3.20.20.70:FF:000149">
    <property type="entry name" value="Nicotinate-nucleotide pyrophosphorylase [carboxylating]"/>
    <property type="match status" value="1"/>
</dbReference>
<dbReference type="Gene3D" id="3.20.20.70">
    <property type="entry name" value="Aldolase class I"/>
    <property type="match status" value="1"/>
</dbReference>
<keyword evidence="3 6" id="KW-0662">Pyridine nucleotide biosynthesis</keyword>
<feature type="binding site" evidence="7">
    <location>
        <position position="216"/>
    </location>
    <ligand>
        <name>substrate</name>
    </ligand>
</feature>
<feature type="binding site" evidence="7">
    <location>
        <begin position="289"/>
        <end position="291"/>
    </location>
    <ligand>
        <name>substrate</name>
    </ligand>
</feature>
<dbReference type="Gene3D" id="3.90.1170.20">
    <property type="entry name" value="Quinolinate phosphoribosyl transferase, N-terminal domain"/>
    <property type="match status" value="1"/>
</dbReference>
<evidence type="ECO:0000259" key="8">
    <source>
        <dbReference type="Pfam" id="PF01729"/>
    </source>
</evidence>
<dbReference type="Pfam" id="PF01729">
    <property type="entry name" value="QRPTase_C"/>
    <property type="match status" value="1"/>
</dbReference>
<dbReference type="AlphaFoldDB" id="A0A2V0PKH3"/>
<comment type="subunit">
    <text evidence="6">Hexamer formed by 3 homodimers.</text>
</comment>
<comment type="function">
    <text evidence="6">Involved in the catabolism of quinolinic acid (QA).</text>
</comment>
<dbReference type="GO" id="GO:0005737">
    <property type="term" value="C:cytoplasm"/>
    <property type="evidence" value="ECO:0007669"/>
    <property type="project" value="TreeGrafter"/>
</dbReference>
<dbReference type="GO" id="GO:0004514">
    <property type="term" value="F:nicotinate-nucleotide diphosphorylase (carboxylating) activity"/>
    <property type="evidence" value="ECO:0007669"/>
    <property type="project" value="UniProtKB-EC"/>
</dbReference>
<feature type="binding site" evidence="7">
    <location>
        <position position="244"/>
    </location>
    <ligand>
        <name>substrate</name>
    </ligand>
</feature>
<dbReference type="InterPro" id="IPR027277">
    <property type="entry name" value="NadC/ModD"/>
</dbReference>
<evidence type="ECO:0000256" key="6">
    <source>
        <dbReference type="PIRNR" id="PIRNR006250"/>
    </source>
</evidence>
<reference evidence="10 11" key="1">
    <citation type="journal article" date="2018" name="Sci. Rep.">
        <title>Raphidocelis subcapitata (=Pseudokirchneriella subcapitata) provides an insight into genome evolution and environmental adaptations in the Sphaeropleales.</title>
        <authorList>
            <person name="Suzuki S."/>
            <person name="Yamaguchi H."/>
            <person name="Nakajima N."/>
            <person name="Kawachi M."/>
        </authorList>
    </citation>
    <scope>NUCLEOTIDE SEQUENCE [LARGE SCALE GENOMIC DNA]</scope>
    <source>
        <strain evidence="10 11">NIES-35</strain>
    </source>
</reference>
<dbReference type="InterPro" id="IPR002638">
    <property type="entry name" value="Quinolinate_PRibosylTrfase_C"/>
</dbReference>
<gene>
    <name evidence="10" type="ORF">Rsub_12702</name>
</gene>
<feature type="domain" description="Quinolinate phosphoribosyl transferase C-terminal" evidence="8">
    <location>
        <begin position="117"/>
        <end position="324"/>
    </location>
</feature>
<dbReference type="EMBL" id="BDRX01000201">
    <property type="protein sequence ID" value="GBG00217.1"/>
    <property type="molecule type" value="Genomic_DNA"/>
</dbReference>
<dbReference type="InterPro" id="IPR004393">
    <property type="entry name" value="NadC"/>
</dbReference>
<dbReference type="InParanoid" id="A0A2V0PKH3"/>
<comment type="catalytic activity">
    <reaction evidence="6">
        <text>nicotinate beta-D-ribonucleotide + CO2 + diphosphate = quinolinate + 5-phospho-alpha-D-ribose 1-diphosphate + 2 H(+)</text>
        <dbReference type="Rhea" id="RHEA:12733"/>
        <dbReference type="ChEBI" id="CHEBI:15378"/>
        <dbReference type="ChEBI" id="CHEBI:16526"/>
        <dbReference type="ChEBI" id="CHEBI:29959"/>
        <dbReference type="ChEBI" id="CHEBI:33019"/>
        <dbReference type="ChEBI" id="CHEBI:57502"/>
        <dbReference type="ChEBI" id="CHEBI:58017"/>
        <dbReference type="EC" id="2.4.2.19"/>
    </reaction>
</comment>
<dbReference type="EC" id="2.4.2.19" evidence="6"/>
<evidence type="ECO:0000256" key="2">
    <source>
        <dbReference type="ARBA" id="ARBA00009400"/>
    </source>
</evidence>
<dbReference type="SUPFAM" id="SSF51690">
    <property type="entry name" value="Nicotinate/Quinolinate PRTase C-terminal domain-like"/>
    <property type="match status" value="1"/>
</dbReference>
<dbReference type="OrthoDB" id="10067394at2759"/>
<evidence type="ECO:0000259" key="9">
    <source>
        <dbReference type="Pfam" id="PF02749"/>
    </source>
</evidence>
<comment type="pathway">
    <text evidence="1 6">Cofactor biosynthesis; NAD(+) biosynthesis; nicotinate D-ribonucleotide from quinolinate: step 1/1.</text>
</comment>
<dbReference type="Proteomes" id="UP000247498">
    <property type="component" value="Unassembled WGS sequence"/>
</dbReference>
<organism evidence="10 11">
    <name type="scientific">Raphidocelis subcapitata</name>
    <dbReference type="NCBI Taxonomy" id="307507"/>
    <lineage>
        <taxon>Eukaryota</taxon>
        <taxon>Viridiplantae</taxon>
        <taxon>Chlorophyta</taxon>
        <taxon>core chlorophytes</taxon>
        <taxon>Chlorophyceae</taxon>
        <taxon>CS clade</taxon>
        <taxon>Sphaeropleales</taxon>
        <taxon>Selenastraceae</taxon>
        <taxon>Raphidocelis</taxon>
    </lineage>
</organism>
<dbReference type="InterPro" id="IPR037128">
    <property type="entry name" value="Quinolinate_PRibosylTase_N_sf"/>
</dbReference>
<dbReference type="GO" id="GO:0034213">
    <property type="term" value="P:quinolinate catabolic process"/>
    <property type="evidence" value="ECO:0007669"/>
    <property type="project" value="TreeGrafter"/>
</dbReference>
<evidence type="ECO:0000256" key="1">
    <source>
        <dbReference type="ARBA" id="ARBA00004893"/>
    </source>
</evidence>
<dbReference type="FunFam" id="3.90.1170.20:FF:000001">
    <property type="entry name" value="Nicotinate-nucleotide diphosphorylase (Carboxylating)"/>
    <property type="match status" value="1"/>
</dbReference>
<evidence type="ECO:0000256" key="3">
    <source>
        <dbReference type="ARBA" id="ARBA00022642"/>
    </source>
</evidence>
<keyword evidence="4 6" id="KW-0328">Glycosyltransferase</keyword>
<feature type="binding site" evidence="7">
    <location>
        <position position="105"/>
    </location>
    <ligand>
        <name>substrate</name>
    </ligand>
</feature>
<feature type="binding site" evidence="7">
    <location>
        <begin position="310"/>
        <end position="312"/>
    </location>
    <ligand>
        <name>substrate</name>
    </ligand>
</feature>
<sequence length="332" mass="34098">MAVSAPAHPTYDIQQVIRAALAEDAGDRGDVTTLATIGAATTATAKFLAKADGVLAGLAVADAVFAEVDPNLAVEWAAKDGDRVARGMTFGVVRGSARSILVAERVALNFMQRMSGIATATAAMVEAVAGTSTRILETRKTAPGLRLPDKWAVLLGGGANHRMGLYDMMMIKDNHIAAAGGIKQALQRAEAYIAAEGLSIPGGGGGRCQGCGVELETRTLAEVDEALAIIASGAAPHVTRIMLDNMSKRDAGQPGGVDVSVLSEAMARVAAFNARAAAGGRRPLETEASGNVTLESVRAFADTGVDFVSVGALTHSVIALDISLNIQLDGQH</sequence>
<evidence type="ECO:0000313" key="11">
    <source>
        <dbReference type="Proteomes" id="UP000247498"/>
    </source>
</evidence>
<comment type="similarity">
    <text evidence="2 6">Belongs to the NadC/ModD family.</text>
</comment>
<accession>A0A2V0PKH3</accession>
<comment type="caution">
    <text evidence="10">The sequence shown here is derived from an EMBL/GenBank/DDBJ whole genome shotgun (WGS) entry which is preliminary data.</text>
</comment>
<feature type="binding site" evidence="7">
    <location>
        <begin position="138"/>
        <end position="140"/>
    </location>
    <ligand>
        <name>substrate</name>
    </ligand>
</feature>
<evidence type="ECO:0000256" key="7">
    <source>
        <dbReference type="PIRSR" id="PIRSR006250-1"/>
    </source>
</evidence>
<name>A0A2V0PKH3_9CHLO</name>
<proteinExistence type="inferred from homology"/>
<dbReference type="CDD" id="cd01572">
    <property type="entry name" value="QPRTase"/>
    <property type="match status" value="1"/>
</dbReference>
<dbReference type="InterPro" id="IPR036068">
    <property type="entry name" value="Nicotinate_pribotase-like_C"/>
</dbReference>
<protein>
    <recommendedName>
        <fullName evidence="6">Nicotinate-nucleotide pyrophosphorylase [carboxylating]</fullName>
        <ecNumber evidence="6">2.4.2.19</ecNumber>
    </recommendedName>
    <alternativeName>
        <fullName evidence="6">Quinolinate phosphoribosyltransferase [decarboxylating]</fullName>
    </alternativeName>
</protein>
<dbReference type="InterPro" id="IPR022412">
    <property type="entry name" value="Quinolinate_PRibosylTrfase_N"/>
</dbReference>
<keyword evidence="11" id="KW-1185">Reference proteome</keyword>
<feature type="domain" description="Quinolinate phosphoribosyl transferase N-terminal" evidence="9">
    <location>
        <begin position="30"/>
        <end position="115"/>
    </location>
</feature>
<dbReference type="PANTHER" id="PTHR32179:SF3">
    <property type="entry name" value="NICOTINATE-NUCLEOTIDE PYROPHOSPHORYLASE [CARBOXYLATING]"/>
    <property type="match status" value="1"/>
</dbReference>
<dbReference type="NCBIfam" id="TIGR00078">
    <property type="entry name" value="nadC"/>
    <property type="match status" value="1"/>
</dbReference>
<dbReference type="FunCoup" id="A0A2V0PKH3">
    <property type="interactions" value="713"/>
</dbReference>